<evidence type="ECO:0000256" key="1">
    <source>
        <dbReference type="SAM" id="MobiDB-lite"/>
    </source>
</evidence>
<sequence>MNHSAGASCRFRSSLGSPPCRRPPRNQGYPDISRAYYAKDIPSWRVTPVIDTLKQVIAQDYHVIRRLQNRSGHWRVFRNRCRRCRTLVP</sequence>
<gene>
    <name evidence="2" type="ORF">TO10_v1_1500006</name>
</gene>
<accession>A0A0S4WMH7</accession>
<feature type="region of interest" description="Disordered" evidence="1">
    <location>
        <begin position="1"/>
        <end position="28"/>
    </location>
</feature>
<protein>
    <submittedName>
        <fullName evidence="2">Uncharacterized protein</fullName>
    </submittedName>
</protein>
<dbReference type="AlphaFoldDB" id="A0A0S4WMH7"/>
<organism evidence="2">
    <name type="scientific">Ralstonia solanacearum</name>
    <name type="common">Pseudomonas solanacearum</name>
    <dbReference type="NCBI Taxonomy" id="305"/>
    <lineage>
        <taxon>Bacteria</taxon>
        <taxon>Pseudomonadati</taxon>
        <taxon>Pseudomonadota</taxon>
        <taxon>Betaproteobacteria</taxon>
        <taxon>Burkholderiales</taxon>
        <taxon>Burkholderiaceae</taxon>
        <taxon>Ralstonia</taxon>
        <taxon>Ralstonia solanacearum species complex</taxon>
    </lineage>
</organism>
<evidence type="ECO:0000313" key="2">
    <source>
        <dbReference type="EMBL" id="CUV48036.1"/>
    </source>
</evidence>
<dbReference type="EMBL" id="LN899827">
    <property type="protein sequence ID" value="CUV48036.1"/>
    <property type="molecule type" value="Genomic_DNA"/>
</dbReference>
<reference evidence="2" key="1">
    <citation type="submission" date="2015-10" db="EMBL/GenBank/DDBJ databases">
        <authorList>
            <person name="Gilbert D.G."/>
        </authorList>
    </citation>
    <scope>NUCLEOTIDE SEQUENCE</scope>
    <source>
        <strain evidence="2">Phyl III-seqv23</strain>
    </source>
</reference>
<name>A0A0S4WMH7_RALSL</name>
<proteinExistence type="predicted"/>